<dbReference type="PANTHER" id="PTHR33053">
    <property type="entry name" value="PROTEIN, PUTATIVE-RELATED"/>
    <property type="match status" value="1"/>
</dbReference>
<dbReference type="OrthoDB" id="7431418at2759"/>
<feature type="compositionally biased region" description="Basic and acidic residues" evidence="1">
    <location>
        <begin position="32"/>
        <end position="43"/>
    </location>
</feature>
<accession>A0A653BY83</accession>
<organism evidence="2 3">
    <name type="scientific">Callosobruchus maculatus</name>
    <name type="common">Southern cowpea weevil</name>
    <name type="synonym">Pulse bruchid</name>
    <dbReference type="NCBI Taxonomy" id="64391"/>
    <lineage>
        <taxon>Eukaryota</taxon>
        <taxon>Metazoa</taxon>
        <taxon>Ecdysozoa</taxon>
        <taxon>Arthropoda</taxon>
        <taxon>Hexapoda</taxon>
        <taxon>Insecta</taxon>
        <taxon>Pterygota</taxon>
        <taxon>Neoptera</taxon>
        <taxon>Endopterygota</taxon>
        <taxon>Coleoptera</taxon>
        <taxon>Polyphaga</taxon>
        <taxon>Cucujiformia</taxon>
        <taxon>Chrysomeloidea</taxon>
        <taxon>Chrysomelidae</taxon>
        <taxon>Bruchinae</taxon>
        <taxon>Bruchini</taxon>
        <taxon>Callosobruchus</taxon>
    </lineage>
</organism>
<reference evidence="2 3" key="1">
    <citation type="submission" date="2019-01" db="EMBL/GenBank/DDBJ databases">
        <authorList>
            <person name="Sayadi A."/>
        </authorList>
    </citation>
    <scope>NUCLEOTIDE SEQUENCE [LARGE SCALE GENOMIC DNA]</scope>
</reference>
<protein>
    <recommendedName>
        <fullName evidence="4">Transposase domain-containing protein</fullName>
    </recommendedName>
</protein>
<evidence type="ECO:0000256" key="1">
    <source>
        <dbReference type="SAM" id="MobiDB-lite"/>
    </source>
</evidence>
<keyword evidence="3" id="KW-1185">Reference proteome</keyword>
<evidence type="ECO:0000313" key="2">
    <source>
        <dbReference type="EMBL" id="VEN39917.1"/>
    </source>
</evidence>
<feature type="non-terminal residue" evidence="2">
    <location>
        <position position="1"/>
    </location>
</feature>
<sequence length="667" mass="76650">KKIGKRGSAVAKNTFSPSVSYSTENEPSTSRNDADHIHGTHTEHDIDNAGLADEYELMENPIECDEGTDEVLNDQVQLLDRLRMWVLKYKITLTAVGELLTILRAHGRNELPKDARTLLNTPSVVEITDMGAGKFWYCGIKESINTLLDPTTEPPPIIIISLKFNIDGMSPFNSSNHQFWPISFYVDELEQVKPIVAAIYYGESKPPLALYLKQFVEKLKDLTSNGLYFNGKRICVKISCFICDTQARSFIKGTPACNAENGACIKCTVVGEWDARGRHMSYPRIHCPQRTDQSFRNRVDDDHHKEETPLIQLPIDMVEDFIVADSLHLFDLGVMRRCLHGWREGSYNFRTKLSRRQADLLSEMLENCNKTRPNDIHRAIRSLKHLKFWKGSEYRVFLLYLGIVVLKDFLSVEVYDHFLMLSCAVSILSCNEYMKYINIAKSLLEDYIEKFIEIYGIDSISSNIHNLCHVTDDVKKFGPLPLLSSYPFENYLGHLKSLVRHGNLPLSQISKRVIELSKLNALDINKREGTYVKKKLNELPEHPNCKNVYNELHLSKEFVLCADNKNQCFMTKTGDIVFMLNATYFKDEIHVYGIRLKTFYDFFSKPFASSKLNILATKAKIQKSIEHYKFDTDPPGLYSIKDIKCKLFRIQYNDEFVILPLLHTFLS</sequence>
<dbReference type="Proteomes" id="UP000410492">
    <property type="component" value="Unassembled WGS sequence"/>
</dbReference>
<dbReference type="AlphaFoldDB" id="A0A653BY83"/>
<evidence type="ECO:0000313" key="3">
    <source>
        <dbReference type="Proteomes" id="UP000410492"/>
    </source>
</evidence>
<name>A0A653BY83_CALMS</name>
<feature type="compositionally biased region" description="Polar residues" evidence="1">
    <location>
        <begin position="11"/>
        <end position="31"/>
    </location>
</feature>
<gene>
    <name evidence="2" type="ORF">CALMAC_LOCUS4272</name>
</gene>
<dbReference type="EMBL" id="CAACVG010006112">
    <property type="protein sequence ID" value="VEN39917.1"/>
    <property type="molecule type" value="Genomic_DNA"/>
</dbReference>
<evidence type="ECO:0008006" key="4">
    <source>
        <dbReference type="Google" id="ProtNLM"/>
    </source>
</evidence>
<feature type="region of interest" description="Disordered" evidence="1">
    <location>
        <begin position="1"/>
        <end position="43"/>
    </location>
</feature>
<proteinExistence type="predicted"/>